<dbReference type="InterPro" id="IPR004358">
    <property type="entry name" value="Sig_transdc_His_kin-like_C"/>
</dbReference>
<feature type="domain" description="HAMP" evidence="14">
    <location>
        <begin position="127"/>
        <end position="180"/>
    </location>
</feature>
<evidence type="ECO:0000259" key="14">
    <source>
        <dbReference type="PROSITE" id="PS50885"/>
    </source>
</evidence>
<evidence type="ECO:0000256" key="10">
    <source>
        <dbReference type="ARBA" id="ARBA00023136"/>
    </source>
</evidence>
<reference evidence="15" key="1">
    <citation type="submission" date="2023-10" db="EMBL/GenBank/DDBJ databases">
        <title>Complete genome sequence of Streptomyces sp. JL1001.</title>
        <authorList>
            <person name="Jiang L."/>
        </authorList>
    </citation>
    <scope>NUCLEOTIDE SEQUENCE</scope>
    <source>
        <strain evidence="15">JL1001</strain>
    </source>
</reference>
<dbReference type="Pfam" id="PF00512">
    <property type="entry name" value="HisKA"/>
    <property type="match status" value="1"/>
</dbReference>
<evidence type="ECO:0000256" key="11">
    <source>
        <dbReference type="SAM" id="MobiDB-lite"/>
    </source>
</evidence>
<gene>
    <name evidence="15" type="ORF">R1Y80_17765</name>
</gene>
<dbReference type="InterPro" id="IPR036890">
    <property type="entry name" value="HATPase_C_sf"/>
</dbReference>
<feature type="region of interest" description="Disordered" evidence="11">
    <location>
        <begin position="268"/>
        <end position="298"/>
    </location>
</feature>
<accession>A0AAU8KJX5</accession>
<feature type="transmembrane region" description="Helical" evidence="12">
    <location>
        <begin position="106"/>
        <end position="126"/>
    </location>
</feature>
<dbReference type="EC" id="2.7.13.3" evidence="3"/>
<comment type="catalytic activity">
    <reaction evidence="1">
        <text>ATP + protein L-histidine = ADP + protein N-phospho-L-histidine.</text>
        <dbReference type="EC" id="2.7.13.3"/>
    </reaction>
</comment>
<keyword evidence="6 12" id="KW-0812">Transmembrane</keyword>
<feature type="region of interest" description="Disordered" evidence="11">
    <location>
        <begin position="420"/>
        <end position="443"/>
    </location>
</feature>
<sequence length="443" mass="46495">MKRPSPLRRLVDASKLPHSTIRTRIALVYGGVFLVLGTALLATVNLASRAGTETEARAIASTAVVVVPPGYTVNGPFIARSSSGSSTAYELTDHVSDAAGKQLLNWSFAALLVMTAGAVGVGWWIAGRVLRPVHAMTAKARRLSEKTLHERIASSGPDDELKELGETLDALLGRLEKAFDSQRRFIANASHELRTPLATQRAAIQIGLDDPSPEDLVRTRQTLLDTNRRSERLIEGLLVLARSERGLATDEREALRLDHVVREEAARYPNPTVRGVGGGSPDGRARSGSSPDGRGRGGDGPVVIVAAAACSVRGNRLLLAQLVANLLANAVTYNVPGGSVEVCLSGEGALLVRNTGPVVSEADVAGFFEPFRRGEGRDRMGPGSGLGLSIVRSIAVAHGGTVTAVPGPEGGGLAVTVRLPVDQAPEPASRAETRSGSPARISR</sequence>
<dbReference type="SUPFAM" id="SSF47384">
    <property type="entry name" value="Homodimeric domain of signal transducing histidine kinase"/>
    <property type="match status" value="1"/>
</dbReference>
<evidence type="ECO:0000256" key="8">
    <source>
        <dbReference type="ARBA" id="ARBA00022989"/>
    </source>
</evidence>
<dbReference type="Pfam" id="PF02518">
    <property type="entry name" value="HATPase_c"/>
    <property type="match status" value="1"/>
</dbReference>
<proteinExistence type="predicted"/>
<evidence type="ECO:0000256" key="9">
    <source>
        <dbReference type="ARBA" id="ARBA00023012"/>
    </source>
</evidence>
<dbReference type="InterPro" id="IPR003594">
    <property type="entry name" value="HATPase_dom"/>
</dbReference>
<evidence type="ECO:0000256" key="7">
    <source>
        <dbReference type="ARBA" id="ARBA00022777"/>
    </source>
</evidence>
<dbReference type="PANTHER" id="PTHR45436">
    <property type="entry name" value="SENSOR HISTIDINE KINASE YKOH"/>
    <property type="match status" value="1"/>
</dbReference>
<evidence type="ECO:0000256" key="6">
    <source>
        <dbReference type="ARBA" id="ARBA00022692"/>
    </source>
</evidence>
<keyword evidence="5" id="KW-0808">Transferase</keyword>
<dbReference type="Gene3D" id="6.10.340.10">
    <property type="match status" value="1"/>
</dbReference>
<evidence type="ECO:0000256" key="5">
    <source>
        <dbReference type="ARBA" id="ARBA00022679"/>
    </source>
</evidence>
<evidence type="ECO:0000259" key="13">
    <source>
        <dbReference type="PROSITE" id="PS50109"/>
    </source>
</evidence>
<keyword evidence="4" id="KW-0597">Phosphoprotein</keyword>
<protein>
    <recommendedName>
        <fullName evidence="3">histidine kinase</fullName>
        <ecNumber evidence="3">2.7.13.3</ecNumber>
    </recommendedName>
</protein>
<dbReference type="PROSITE" id="PS50885">
    <property type="entry name" value="HAMP"/>
    <property type="match status" value="1"/>
</dbReference>
<organism evidence="15">
    <name type="scientific">Streptomyces sp. JL1001</name>
    <dbReference type="NCBI Taxonomy" id="3078227"/>
    <lineage>
        <taxon>Bacteria</taxon>
        <taxon>Bacillati</taxon>
        <taxon>Actinomycetota</taxon>
        <taxon>Actinomycetes</taxon>
        <taxon>Kitasatosporales</taxon>
        <taxon>Streptomycetaceae</taxon>
        <taxon>Streptomyces</taxon>
    </lineage>
</organism>
<keyword evidence="9" id="KW-0902">Two-component regulatory system</keyword>
<feature type="transmembrane region" description="Helical" evidence="12">
    <location>
        <begin position="25"/>
        <end position="47"/>
    </location>
</feature>
<keyword evidence="10 12" id="KW-0472">Membrane</keyword>
<dbReference type="PRINTS" id="PR00344">
    <property type="entry name" value="BCTRLSENSOR"/>
</dbReference>
<dbReference type="GO" id="GO:0005886">
    <property type="term" value="C:plasma membrane"/>
    <property type="evidence" value="ECO:0007669"/>
    <property type="project" value="UniProtKB-SubCell"/>
</dbReference>
<dbReference type="PANTHER" id="PTHR45436:SF5">
    <property type="entry name" value="SENSOR HISTIDINE KINASE TRCS"/>
    <property type="match status" value="1"/>
</dbReference>
<feature type="domain" description="Histidine kinase" evidence="13">
    <location>
        <begin position="188"/>
        <end position="423"/>
    </location>
</feature>
<dbReference type="CDD" id="cd06225">
    <property type="entry name" value="HAMP"/>
    <property type="match status" value="1"/>
</dbReference>
<dbReference type="PROSITE" id="PS50109">
    <property type="entry name" value="HIS_KIN"/>
    <property type="match status" value="1"/>
</dbReference>
<dbReference type="Gene3D" id="3.30.565.10">
    <property type="entry name" value="Histidine kinase-like ATPase, C-terminal domain"/>
    <property type="match status" value="1"/>
</dbReference>
<name>A0AAU8KJX5_9ACTN</name>
<dbReference type="SMART" id="SM00387">
    <property type="entry name" value="HATPase_c"/>
    <property type="match status" value="1"/>
</dbReference>
<dbReference type="RefSeq" id="WP_100563093.1">
    <property type="nucleotide sequence ID" value="NZ_CP136798.1"/>
</dbReference>
<evidence type="ECO:0000256" key="2">
    <source>
        <dbReference type="ARBA" id="ARBA00004236"/>
    </source>
</evidence>
<dbReference type="CDD" id="cd00075">
    <property type="entry name" value="HATPase"/>
    <property type="match status" value="1"/>
</dbReference>
<dbReference type="InterPro" id="IPR003661">
    <property type="entry name" value="HisK_dim/P_dom"/>
</dbReference>
<dbReference type="GO" id="GO:0000155">
    <property type="term" value="F:phosphorelay sensor kinase activity"/>
    <property type="evidence" value="ECO:0007669"/>
    <property type="project" value="InterPro"/>
</dbReference>
<dbReference type="SUPFAM" id="SSF158472">
    <property type="entry name" value="HAMP domain-like"/>
    <property type="match status" value="1"/>
</dbReference>
<dbReference type="AlphaFoldDB" id="A0AAU8KJX5"/>
<dbReference type="InterPro" id="IPR003660">
    <property type="entry name" value="HAMP_dom"/>
</dbReference>
<evidence type="ECO:0000313" key="15">
    <source>
        <dbReference type="EMBL" id="XCN15373.1"/>
    </source>
</evidence>
<evidence type="ECO:0000256" key="1">
    <source>
        <dbReference type="ARBA" id="ARBA00000085"/>
    </source>
</evidence>
<keyword evidence="7 15" id="KW-0418">Kinase</keyword>
<evidence type="ECO:0000256" key="3">
    <source>
        <dbReference type="ARBA" id="ARBA00012438"/>
    </source>
</evidence>
<dbReference type="InterPro" id="IPR050428">
    <property type="entry name" value="TCS_sensor_his_kinase"/>
</dbReference>
<dbReference type="EMBL" id="CP136798">
    <property type="protein sequence ID" value="XCN15373.1"/>
    <property type="molecule type" value="Genomic_DNA"/>
</dbReference>
<dbReference type="InterPro" id="IPR005467">
    <property type="entry name" value="His_kinase_dom"/>
</dbReference>
<comment type="subcellular location">
    <subcellularLocation>
        <location evidence="2">Cell membrane</location>
    </subcellularLocation>
</comment>
<dbReference type="Pfam" id="PF00672">
    <property type="entry name" value="HAMP"/>
    <property type="match status" value="1"/>
</dbReference>
<evidence type="ECO:0000256" key="4">
    <source>
        <dbReference type="ARBA" id="ARBA00022553"/>
    </source>
</evidence>
<dbReference type="SUPFAM" id="SSF55874">
    <property type="entry name" value="ATPase domain of HSP90 chaperone/DNA topoisomerase II/histidine kinase"/>
    <property type="match status" value="1"/>
</dbReference>
<evidence type="ECO:0000256" key="12">
    <source>
        <dbReference type="SAM" id="Phobius"/>
    </source>
</evidence>
<keyword evidence="8 12" id="KW-1133">Transmembrane helix</keyword>
<dbReference type="SMART" id="SM00304">
    <property type="entry name" value="HAMP"/>
    <property type="match status" value="1"/>
</dbReference>
<dbReference type="CDD" id="cd00082">
    <property type="entry name" value="HisKA"/>
    <property type="match status" value="1"/>
</dbReference>
<dbReference type="InterPro" id="IPR036097">
    <property type="entry name" value="HisK_dim/P_sf"/>
</dbReference>
<dbReference type="SMART" id="SM00388">
    <property type="entry name" value="HisKA"/>
    <property type="match status" value="1"/>
</dbReference>
<dbReference type="Gene3D" id="1.10.287.130">
    <property type="match status" value="1"/>
</dbReference>